<evidence type="ECO:0000313" key="2">
    <source>
        <dbReference type="Proteomes" id="UP001165962"/>
    </source>
</evidence>
<reference evidence="1" key="1">
    <citation type="submission" date="2020-03" db="EMBL/GenBank/DDBJ databases">
        <title>Draft sequencing of Paenibacilllus sp. S3N08.</title>
        <authorList>
            <person name="Kim D.-U."/>
        </authorList>
    </citation>
    <scope>NUCLEOTIDE SEQUENCE</scope>
    <source>
        <strain evidence="1">S3N08</strain>
    </source>
</reference>
<evidence type="ECO:0000313" key="1">
    <source>
        <dbReference type="EMBL" id="NHN33111.1"/>
    </source>
</evidence>
<sequence>MEKIYCLDIRDMRNSDKDEYVEMFEASGWQLVCCFFHCGLCVQSRMEAADIFQHCVCCSYFMLR</sequence>
<comment type="caution">
    <text evidence="1">The sequence shown here is derived from an EMBL/GenBank/DDBJ whole genome shotgun (WGS) entry which is preliminary data.</text>
</comment>
<keyword evidence="2" id="KW-1185">Reference proteome</keyword>
<name>A0ABX0JBF6_9BACL</name>
<proteinExistence type="predicted"/>
<protein>
    <submittedName>
        <fullName evidence="1">DUF2812 domain-containing protein</fullName>
    </submittedName>
</protein>
<accession>A0ABX0JBF6</accession>
<organism evidence="1 2">
    <name type="scientific">Paenibacillus agricola</name>
    <dbReference type="NCBI Taxonomy" id="2716264"/>
    <lineage>
        <taxon>Bacteria</taxon>
        <taxon>Bacillati</taxon>
        <taxon>Bacillota</taxon>
        <taxon>Bacilli</taxon>
        <taxon>Bacillales</taxon>
        <taxon>Paenibacillaceae</taxon>
        <taxon>Paenibacillus</taxon>
    </lineage>
</organism>
<dbReference type="Proteomes" id="UP001165962">
    <property type="component" value="Unassembled WGS sequence"/>
</dbReference>
<gene>
    <name evidence="1" type="ORF">G9U52_25160</name>
</gene>
<dbReference type="EMBL" id="JAAOIW010000010">
    <property type="protein sequence ID" value="NHN33111.1"/>
    <property type="molecule type" value="Genomic_DNA"/>
</dbReference>